<dbReference type="RefSeq" id="WP_129188864.1">
    <property type="nucleotide sequence ID" value="NZ_CP035493.1"/>
</dbReference>
<dbReference type="AlphaFoldDB" id="A0A4V0YGD0"/>
<organism evidence="1 2">
    <name type="scientific">Xylanimonas protaetiae</name>
    <dbReference type="NCBI Taxonomy" id="2509457"/>
    <lineage>
        <taxon>Bacteria</taxon>
        <taxon>Bacillati</taxon>
        <taxon>Actinomycetota</taxon>
        <taxon>Actinomycetes</taxon>
        <taxon>Micrococcales</taxon>
        <taxon>Promicromonosporaceae</taxon>
        <taxon>Xylanimonas</taxon>
    </lineage>
</organism>
<dbReference type="OrthoDB" id="9801123at2"/>
<keyword evidence="2" id="KW-1185">Reference proteome</keyword>
<accession>A0A4V0YGD0</accession>
<evidence type="ECO:0000313" key="2">
    <source>
        <dbReference type="Proteomes" id="UP000292118"/>
    </source>
</evidence>
<protein>
    <submittedName>
        <fullName evidence="1">Uncharacterized protein</fullName>
    </submittedName>
</protein>
<evidence type="ECO:0000313" key="1">
    <source>
        <dbReference type="EMBL" id="QAY70781.1"/>
    </source>
</evidence>
<proteinExistence type="predicted"/>
<sequence length="514" mass="55052">MVNQVPAIPFVDAVQRLLASLGDPVDRDELVALSGVGLCFPWGAGAPCDDVAVVPEIVSRVLGTLGYRSDFFTVGRLPDWSPPGERADVPASRALPRASWLGAIERSLDAGHPVVASGLLEPGPSTCLVVGSDDDGLLVEGPDGEGPDGEVHHVADWAERCTGLLVAGERTGERPAGADAYRCITRWAHAFRNTEGRTLGEGAGLNWSAYPRMVAWLLDDAAWATGAQVAANQEWLWARGLDRLEAYRASLRSALRRLDAEHPGLVSPPALRELDALLGQVARARAAGLPAGDRAARERLAVVVGELRDRDASLQWALFMPGFVRAQTRGFTVEQHEYRALPEMRFVGVPLVPGEAEPAPERRRALLAPLDGLPASGSGVDHDLLLSHHGGAGVDEVPEPQRLLGRFYAAGTPVPSGFTHLDLVIDDDGVPGPPYLSSVAYATFAGPDAVVHASDGWDVDALYDTTRNLALGDAVMIPYPEKYWTAEVYLDDTGDDERWGYLFSVAALQANRDV</sequence>
<gene>
    <name evidence="1" type="ORF">ET471_12745</name>
</gene>
<dbReference type="EMBL" id="CP035493">
    <property type="protein sequence ID" value="QAY70781.1"/>
    <property type="molecule type" value="Genomic_DNA"/>
</dbReference>
<name>A0A4V0YGD0_9MICO</name>
<dbReference type="Proteomes" id="UP000292118">
    <property type="component" value="Chromosome"/>
</dbReference>
<dbReference type="KEGG" id="xya:ET471_12745"/>
<reference evidence="1 2" key="1">
    <citation type="submission" date="2019-01" db="EMBL/GenBank/DDBJ databases">
        <title>Genome sequencing of strain FW10M-9.</title>
        <authorList>
            <person name="Heo J."/>
            <person name="Kim S.-J."/>
            <person name="Kim J.-S."/>
            <person name="Hong S.-B."/>
            <person name="Kwon S.-W."/>
        </authorList>
    </citation>
    <scope>NUCLEOTIDE SEQUENCE [LARGE SCALE GENOMIC DNA]</scope>
    <source>
        <strain evidence="1 2">FW10M-9</strain>
    </source>
</reference>